<evidence type="ECO:0000313" key="3">
    <source>
        <dbReference type="EMBL" id="MBB6209131.1"/>
    </source>
</evidence>
<dbReference type="PANTHER" id="PTHR30327">
    <property type="entry name" value="UNCHARACTERIZED PROTEIN YQGE"/>
    <property type="match status" value="1"/>
</dbReference>
<dbReference type="HAMAP" id="MF_00758">
    <property type="entry name" value="UPF0301"/>
    <property type="match status" value="1"/>
</dbReference>
<protein>
    <recommendedName>
        <fullName evidence="2">UPF0301 protein FHS48_000512</fullName>
    </recommendedName>
</protein>
<name>A0A7X0DKN2_NOVIT</name>
<dbReference type="PANTHER" id="PTHR30327:SF1">
    <property type="entry name" value="UPF0301 PROTEIN YQGE"/>
    <property type="match status" value="1"/>
</dbReference>
<evidence type="ECO:0000256" key="1">
    <source>
        <dbReference type="ARBA" id="ARBA00009600"/>
    </source>
</evidence>
<dbReference type="EMBL" id="JACIIX010000001">
    <property type="protein sequence ID" value="MBB6209131.1"/>
    <property type="molecule type" value="Genomic_DNA"/>
</dbReference>
<dbReference type="Gene3D" id="3.40.1740.10">
    <property type="entry name" value="VC0467-like"/>
    <property type="match status" value="1"/>
</dbReference>
<dbReference type="InterPro" id="IPR003774">
    <property type="entry name" value="AlgH-like"/>
</dbReference>
<evidence type="ECO:0000313" key="4">
    <source>
        <dbReference type="Proteomes" id="UP000544872"/>
    </source>
</evidence>
<proteinExistence type="inferred from homology"/>
<dbReference type="GO" id="GO:0005829">
    <property type="term" value="C:cytosol"/>
    <property type="evidence" value="ECO:0007669"/>
    <property type="project" value="TreeGrafter"/>
</dbReference>
<dbReference type="SUPFAM" id="SSF143456">
    <property type="entry name" value="VC0467-like"/>
    <property type="match status" value="1"/>
</dbReference>
<reference evidence="3 4" key="1">
    <citation type="submission" date="2020-08" db="EMBL/GenBank/DDBJ databases">
        <title>Genomic Encyclopedia of Type Strains, Phase IV (KMG-IV): sequencing the most valuable type-strain genomes for metagenomic binning, comparative biology and taxonomic classification.</title>
        <authorList>
            <person name="Goeker M."/>
        </authorList>
    </citation>
    <scope>NUCLEOTIDE SEQUENCE [LARGE SCALE GENOMIC DNA]</scope>
    <source>
        <strain evidence="3 4">DSM 11590</strain>
    </source>
</reference>
<comment type="caution">
    <text evidence="3">The sequence shown here is derived from an EMBL/GenBank/DDBJ whole genome shotgun (WGS) entry which is preliminary data.</text>
</comment>
<dbReference type="AlphaFoldDB" id="A0A7X0DKN2"/>
<evidence type="ECO:0000256" key="2">
    <source>
        <dbReference type="HAMAP-Rule" id="MF_00758"/>
    </source>
</evidence>
<dbReference type="Pfam" id="PF02622">
    <property type="entry name" value="DUF179"/>
    <property type="match status" value="1"/>
</dbReference>
<keyword evidence="4" id="KW-1185">Reference proteome</keyword>
<sequence>MVPMTMREHSSSGIPGRASGYMAGQCLVAMPGLIDSHFSRTVIYLCAHTADGAMGLVINRPIVQVSFTDILEQIGIEPTPDCDEIRVHFGGPVETGRGFVLHTADFRQSATMPVADEIALTATTDVLQAIAGGYGPRASLLVLGYAGWNAGQLDAEIKDNTWLTVDADEDLLFGPYSEHKWEQAIHKLGIDPSMLSDTAGHA</sequence>
<comment type="similarity">
    <text evidence="1 2">Belongs to the UPF0301 (AlgH) family.</text>
</comment>
<gene>
    <name evidence="3" type="ORF">FHS48_000512</name>
</gene>
<dbReference type="NCBIfam" id="NF001268">
    <property type="entry name" value="PRK00228.1-4"/>
    <property type="match status" value="1"/>
</dbReference>
<accession>A0A7X0DKN2</accession>
<organism evidence="3 4">
    <name type="scientific">Novispirillum itersonii</name>
    <name type="common">Aquaspirillum itersonii</name>
    <dbReference type="NCBI Taxonomy" id="189"/>
    <lineage>
        <taxon>Bacteria</taxon>
        <taxon>Pseudomonadati</taxon>
        <taxon>Pseudomonadota</taxon>
        <taxon>Alphaproteobacteria</taxon>
        <taxon>Rhodospirillales</taxon>
        <taxon>Novispirillaceae</taxon>
        <taxon>Novispirillum</taxon>
    </lineage>
</organism>
<dbReference type="Proteomes" id="UP000544872">
    <property type="component" value="Unassembled WGS sequence"/>
</dbReference>